<feature type="domain" description="Fibronectin type-III" evidence="3">
    <location>
        <begin position="90"/>
        <end position="191"/>
    </location>
</feature>
<evidence type="ECO:0000256" key="1">
    <source>
        <dbReference type="SAM" id="MobiDB-lite"/>
    </source>
</evidence>
<accession>A0ABM1L1F6</accession>
<organism evidence="4 5">
    <name type="scientific">Gekko japonicus</name>
    <name type="common">Schlegel's Japanese gecko</name>
    <dbReference type="NCBI Taxonomy" id="146911"/>
    <lineage>
        <taxon>Eukaryota</taxon>
        <taxon>Metazoa</taxon>
        <taxon>Chordata</taxon>
        <taxon>Craniata</taxon>
        <taxon>Vertebrata</taxon>
        <taxon>Euteleostomi</taxon>
        <taxon>Lepidosauria</taxon>
        <taxon>Squamata</taxon>
        <taxon>Bifurcata</taxon>
        <taxon>Gekkota</taxon>
        <taxon>Gekkonidae</taxon>
        <taxon>Gekkoninae</taxon>
        <taxon>Gekko</taxon>
    </lineage>
</organism>
<dbReference type="Pfam" id="PF09294">
    <property type="entry name" value="Interfer-bind"/>
    <property type="match status" value="1"/>
</dbReference>
<reference evidence="5" key="1">
    <citation type="submission" date="2025-08" db="UniProtKB">
        <authorList>
            <consortium name="RefSeq"/>
        </authorList>
    </citation>
    <scope>IDENTIFICATION</scope>
</reference>
<dbReference type="SUPFAM" id="SSF49265">
    <property type="entry name" value="Fibronectin type III"/>
    <property type="match status" value="2"/>
</dbReference>
<dbReference type="InterPro" id="IPR015373">
    <property type="entry name" value="Interferon/interleukin_rcp_dom"/>
</dbReference>
<dbReference type="InterPro" id="IPR003961">
    <property type="entry name" value="FN3_dom"/>
</dbReference>
<dbReference type="Gene3D" id="2.60.40.10">
    <property type="entry name" value="Immunoglobulins"/>
    <property type="match status" value="2"/>
</dbReference>
<dbReference type="GeneID" id="107121391"/>
<keyword evidence="2" id="KW-1133">Transmembrane helix</keyword>
<keyword evidence="2" id="KW-0812">Transmembrane</keyword>
<gene>
    <name evidence="5" type="primary">LOC107121391</name>
</gene>
<evidence type="ECO:0000313" key="5">
    <source>
        <dbReference type="RefSeq" id="XP_015279793.1"/>
    </source>
</evidence>
<dbReference type="Proteomes" id="UP000694871">
    <property type="component" value="Unplaced"/>
</dbReference>
<feature type="region of interest" description="Disordered" evidence="1">
    <location>
        <begin position="1"/>
        <end position="22"/>
    </location>
</feature>
<dbReference type="PANTHER" id="PTHR20859:SF86">
    <property type="entry name" value="INTERLEUKIN-20 RECEPTOR SUBUNIT ALPHA"/>
    <property type="match status" value="1"/>
</dbReference>
<name>A0ABM1L1F6_GEKJA</name>
<dbReference type="InterPro" id="IPR036116">
    <property type="entry name" value="FN3_sf"/>
</dbReference>
<dbReference type="CDD" id="cd00063">
    <property type="entry name" value="FN3"/>
    <property type="match status" value="1"/>
</dbReference>
<evidence type="ECO:0000313" key="4">
    <source>
        <dbReference type="Proteomes" id="UP000694871"/>
    </source>
</evidence>
<dbReference type="InterPro" id="IPR050650">
    <property type="entry name" value="Type-II_Cytokine-TF_Rcpt"/>
</dbReference>
<keyword evidence="2" id="KW-0472">Membrane</keyword>
<dbReference type="RefSeq" id="XP_015279793.1">
    <property type="nucleotide sequence ID" value="XM_015424307.1"/>
</dbReference>
<proteinExistence type="predicted"/>
<dbReference type="PANTHER" id="PTHR20859">
    <property type="entry name" value="INTERFERON/INTERLEUKIN RECEPTOR"/>
    <property type="match status" value="1"/>
</dbReference>
<dbReference type="InterPro" id="IPR013783">
    <property type="entry name" value="Ig-like_fold"/>
</dbReference>
<evidence type="ECO:0000256" key="2">
    <source>
        <dbReference type="SAM" id="Phobius"/>
    </source>
</evidence>
<protein>
    <submittedName>
        <fullName evidence="5">Interleukin-20 receptor subunit alpha-like</fullName>
    </submittedName>
</protein>
<dbReference type="PROSITE" id="PS50853">
    <property type="entry name" value="FN3"/>
    <property type="match status" value="1"/>
</dbReference>
<feature type="transmembrane region" description="Helical" evidence="2">
    <location>
        <begin position="304"/>
        <end position="330"/>
    </location>
</feature>
<dbReference type="Pfam" id="PF01108">
    <property type="entry name" value="Tissue_fac"/>
    <property type="match status" value="1"/>
</dbReference>
<sequence>MRAGSRETQAGPPPGFWAAAPASVPRLLAETGTPPPRARRPCDSPPHPPPPFSMCVPKALTRLSALWLLLLLRLVFPPPPSGASATHCTLPSPMNVHFVSKNMKNVLHWLPPEGIAAEKVNYTVKYLIYGTKKWIKNSECKDISQTWCDLSHETYDHKELYHARVKAFSNGNCSGWAESVRFNPFTDTKIDPPAFFLSSTENSISVIVTPPEKWQRAPGEEPEYLHQIYPSLQYNVTVFNKKIKKRWTFCIKNNSLEVQQLEPNTRYCVTVQIYITPLLLSGFSEEHCIDTLKDPTFKQTTTVIFGYILPVFLTVLIVLVPSCCICRYIYTAKQTYPKNLILKRSNQFGGDIFVPAEKIVVNFVTIIDEYKIPQENTHFLDHAKSFDGICDGNNIEEISSKEELEEKHSPDTCLIEEFENEQDGNRPAVTALGSHCTLSQRHNEEVVVYEFDMRAEDGIPAENKQKELHLKENIFALEGLLHNSPKALSPTPEGGPSYYLPFDVRAPNVFLVQKLSELLLNEMELAPESLCSDLQPPLINLVTEKADQAFCPECGIVTDICLVHDQKEPFLDRVGSVSKEPQLFTNVTRCSASPYCPQFVMWASQDQQAAKEAEEQSLVVAWGPQTGRLYLPSLSNLRNEIHEQIIEKKKYDESLGKGLFPGLYERPYSDKPLEEKKEVYLRYLKEQWGLHIQTQA</sequence>
<evidence type="ECO:0000259" key="3">
    <source>
        <dbReference type="PROSITE" id="PS50853"/>
    </source>
</evidence>
<keyword evidence="4" id="KW-1185">Reference proteome</keyword>
<feature type="region of interest" description="Disordered" evidence="1">
    <location>
        <begin position="27"/>
        <end position="46"/>
    </location>
</feature>